<dbReference type="Proteomes" id="UP000270094">
    <property type="component" value="Unassembled WGS sequence"/>
</dbReference>
<accession>A0A3P7KRK0</accession>
<feature type="region of interest" description="Disordered" evidence="1">
    <location>
        <begin position="22"/>
        <end position="87"/>
    </location>
</feature>
<feature type="compositionally biased region" description="Basic and acidic residues" evidence="1">
    <location>
        <begin position="43"/>
        <end position="56"/>
    </location>
</feature>
<reference evidence="2 3" key="1">
    <citation type="submission" date="2018-11" db="EMBL/GenBank/DDBJ databases">
        <authorList>
            <consortium name="Pathogen Informatics"/>
        </authorList>
    </citation>
    <scope>NUCLEOTIDE SEQUENCE [LARGE SCALE GENOMIC DNA]</scope>
</reference>
<dbReference type="AlphaFoldDB" id="A0A3P7KRK0"/>
<protein>
    <submittedName>
        <fullName evidence="2">Uncharacterized protein</fullName>
    </submittedName>
</protein>
<proteinExistence type="predicted"/>
<gene>
    <name evidence="2" type="ORF">SVUK_LOCUS5176</name>
</gene>
<organism evidence="2 3">
    <name type="scientific">Strongylus vulgaris</name>
    <name type="common">Blood worm</name>
    <dbReference type="NCBI Taxonomy" id="40348"/>
    <lineage>
        <taxon>Eukaryota</taxon>
        <taxon>Metazoa</taxon>
        <taxon>Ecdysozoa</taxon>
        <taxon>Nematoda</taxon>
        <taxon>Chromadorea</taxon>
        <taxon>Rhabditida</taxon>
        <taxon>Rhabditina</taxon>
        <taxon>Rhabditomorpha</taxon>
        <taxon>Strongyloidea</taxon>
        <taxon>Strongylidae</taxon>
        <taxon>Strongylus</taxon>
    </lineage>
</organism>
<keyword evidence="3" id="KW-1185">Reference proteome</keyword>
<name>A0A3P7KRK0_STRVU</name>
<evidence type="ECO:0000313" key="3">
    <source>
        <dbReference type="Proteomes" id="UP000270094"/>
    </source>
</evidence>
<feature type="non-terminal residue" evidence="2">
    <location>
        <position position="87"/>
    </location>
</feature>
<evidence type="ECO:0000313" key="2">
    <source>
        <dbReference type="EMBL" id="VDM70178.1"/>
    </source>
</evidence>
<evidence type="ECO:0000256" key="1">
    <source>
        <dbReference type="SAM" id="MobiDB-lite"/>
    </source>
</evidence>
<dbReference type="EMBL" id="UYYB01014980">
    <property type="protein sequence ID" value="VDM70178.1"/>
    <property type="molecule type" value="Genomic_DNA"/>
</dbReference>
<sequence>MHERLAIAPESIHVDLVRLFTSAGGPPTAEMQSPETHRHHQPRSPEESHYREKIPHLESALCRSRASEVEPEEPSTSSGLRLPVTPP</sequence>